<dbReference type="InterPro" id="IPR009081">
    <property type="entry name" value="PP-bd_ACP"/>
</dbReference>
<dbReference type="Gene3D" id="3.30.559.10">
    <property type="entry name" value="Chloramphenicol acetyltransferase-like domain"/>
    <property type="match status" value="1"/>
</dbReference>
<dbReference type="PROSITE" id="PS00012">
    <property type="entry name" value="PHOSPHOPANTETHEINE"/>
    <property type="match status" value="1"/>
</dbReference>
<dbReference type="SMART" id="SM00823">
    <property type="entry name" value="PKS_PP"/>
    <property type="match status" value="1"/>
</dbReference>
<dbReference type="InterPro" id="IPR045851">
    <property type="entry name" value="AMP-bd_C_sf"/>
</dbReference>
<dbReference type="Gene3D" id="3.40.50.720">
    <property type="entry name" value="NAD(P)-binding Rossmann-like Domain"/>
    <property type="match status" value="1"/>
</dbReference>
<dbReference type="InterPro" id="IPR010071">
    <property type="entry name" value="AA_adenyl_dom"/>
</dbReference>
<dbReference type="Pfam" id="PF00668">
    <property type="entry name" value="Condensation"/>
    <property type="match status" value="1"/>
</dbReference>
<dbReference type="Pfam" id="PF07993">
    <property type="entry name" value="NAD_binding_4"/>
    <property type="match status" value="1"/>
</dbReference>
<dbReference type="Proteomes" id="UP001220022">
    <property type="component" value="Unassembled WGS sequence"/>
</dbReference>
<evidence type="ECO:0000256" key="5">
    <source>
        <dbReference type="SAM" id="MobiDB-lite"/>
    </source>
</evidence>
<dbReference type="NCBIfam" id="TIGR01746">
    <property type="entry name" value="Thioester-redct"/>
    <property type="match status" value="1"/>
</dbReference>
<comment type="cofactor">
    <cofactor evidence="1">
        <name>pantetheine 4'-phosphate</name>
        <dbReference type="ChEBI" id="CHEBI:47942"/>
    </cofactor>
</comment>
<organism evidence="7 8">
    <name type="scientific">Streptantibioticus ferralitis</name>
    <dbReference type="NCBI Taxonomy" id="236510"/>
    <lineage>
        <taxon>Bacteria</taxon>
        <taxon>Bacillati</taxon>
        <taxon>Actinomycetota</taxon>
        <taxon>Actinomycetes</taxon>
        <taxon>Kitasatosporales</taxon>
        <taxon>Streptomycetaceae</taxon>
        <taxon>Streptantibioticus</taxon>
    </lineage>
</organism>
<evidence type="ECO:0000256" key="1">
    <source>
        <dbReference type="ARBA" id="ARBA00001957"/>
    </source>
</evidence>
<dbReference type="NCBIfam" id="TIGR01733">
    <property type="entry name" value="AA-adenyl-dom"/>
    <property type="match status" value="1"/>
</dbReference>
<evidence type="ECO:0000256" key="3">
    <source>
        <dbReference type="ARBA" id="ARBA00022553"/>
    </source>
</evidence>
<dbReference type="InterPro" id="IPR013120">
    <property type="entry name" value="FAR_NAD-bd"/>
</dbReference>
<dbReference type="Gene3D" id="3.30.559.30">
    <property type="entry name" value="Nonribosomal peptide synthetase, condensation domain"/>
    <property type="match status" value="1"/>
</dbReference>
<reference evidence="7 8" key="1">
    <citation type="submission" date="2023-03" db="EMBL/GenBank/DDBJ databases">
        <title>Draft genome sequence of type strain Streptomyces ferralitis JCM 14344.</title>
        <authorList>
            <person name="Klaysubun C."/>
            <person name="Duangmal K."/>
        </authorList>
    </citation>
    <scope>NUCLEOTIDE SEQUENCE [LARGE SCALE GENOMIC DNA]</scope>
    <source>
        <strain evidence="7 8">JCM 14344</strain>
    </source>
</reference>
<dbReference type="SUPFAM" id="SSF56801">
    <property type="entry name" value="Acetyl-CoA synthetase-like"/>
    <property type="match status" value="1"/>
</dbReference>
<dbReference type="InterPro" id="IPR020806">
    <property type="entry name" value="PKS_PP-bd"/>
</dbReference>
<dbReference type="InterPro" id="IPR036736">
    <property type="entry name" value="ACP-like_sf"/>
</dbReference>
<name>A0ABT5Z8C5_9ACTN</name>
<dbReference type="PIRSF" id="PIRSF001617">
    <property type="entry name" value="Alpha-AR"/>
    <property type="match status" value="1"/>
</dbReference>
<evidence type="ECO:0000313" key="8">
    <source>
        <dbReference type="Proteomes" id="UP001220022"/>
    </source>
</evidence>
<evidence type="ECO:0000256" key="4">
    <source>
        <dbReference type="ARBA" id="ARBA00022598"/>
    </source>
</evidence>
<dbReference type="Gene3D" id="3.30.300.30">
    <property type="match status" value="1"/>
</dbReference>
<evidence type="ECO:0000313" key="7">
    <source>
        <dbReference type="EMBL" id="MDF2260082.1"/>
    </source>
</evidence>
<keyword evidence="4" id="KW-0436">Ligase</keyword>
<evidence type="ECO:0000256" key="2">
    <source>
        <dbReference type="ARBA" id="ARBA00022450"/>
    </source>
</evidence>
<dbReference type="PROSITE" id="PS50075">
    <property type="entry name" value="CARRIER"/>
    <property type="match status" value="1"/>
</dbReference>
<dbReference type="InterPro" id="IPR010080">
    <property type="entry name" value="Thioester_reductase-like_dom"/>
</dbReference>
<sequence>MTDFAARIARLSPEQREALLKRLKDNAPSDNASSNKASSDRASAGIVAAKRTGDTVPLSYAQERIWFLEQFTPGTPFHNMSGVTRIPFPVEPDVFAECVDQVVERHEVLRTRFVLREGAPVGVVAQHVQVPVRVLADLGPQEREQLFLEDARVPFDLSVGPLLRVTVAPGGSDECFVQFTMHHIVSDGFSIAVFFRELGELYRPRLAGMRIELPPLKLQFANVAVAERAKEQDGEFAESVDYWARHLRGAPSHLALPADRRRPARATNRGRRLPVRIPAELVQQVRKLSLERSVTPFVTMLTAFATVLGRYSAQDDLVIGVPVANREMPGAERLIGPFLNTLALRLDLGGPLTFAELLAQVNRTVLAGFEHQAVPLERVLQAVQCVRDPSRSPLFQAVFNFQVDQSRTPGVPDSQLRGLPNGGCQFDLLFDMMATPDGITAHIDYYSDVYDEASVVRFADSFLAVLRAGADEAERPVHELPLLSPQGSAHLIEQALRTTGRAYDRTQCVHELVLASARSHPDRVALVEGSRLITYGELDALSGSIAAALADRAPALPGAHVAICLPRSAETITAIIGVLRAGYAYIPLDPDYPPERTAFVYDDADIAAVVTHGSLLDALPPTVAPVILLDGPLPEGPFQDPVGSDAPERSERCAYTIYTSGSTGLPKGVRVSHRNVVNVLTAIRERPGLTAADTLLAVTSPSFDMSVAEMLLPLVSGARVVVALSEDVVDGRRLAALLDEHRVTVMAATPSTWYLMVESGWRGRPGLRAWSGGEALQPALAETLLRSCDEVWNLYGPTETTVYSTVHRVGPEDVAEGSIPIGRPVANTTAYVLDHGGNPLPYNVLGELCLGGDGVSLGYQRRPELNSAGFVTEPFLPGQRLYRTGDLVRMRPDGELVYAGRRDHQVKIRGVRIELGEIEAVLGSHPQVTRAVAVVEGEAGGTPSIVAYVQPTAEAVTAAQLTDFLRERLVPQLVPGRIVRLAELPLNANGKIDRNALSRNSQEQDGQDRNASAEPGTPTGCLAPRDETEERMAVIWREVLDRPQLGVLDDFFELGGNSLLATKLVFRIREAFGVDLPLQALFESQATVAGLSALATRQATAAEAVPPDLAAEARLADDIRPVPGAHVHSVRHPQHVFLTGATGFIGAFLLARLLQRTDARIFCLVRAASADQGYERIRSTLTGYGIWDPAFGDRIIPVTGTLSSPRLGLNPPQWQHLAAMVDVVYHCGAEVDFLRSYWSLRPANVLGTAEVLRLACDGSTKPVHFVSTTSVFSRPNYPAGTCFTEEMEPVHDLRTTLGYTQTKWVGEQLVREAGRRGLPVYIYRAGRVGGHSSTGASRTGDFVWQLVKVGIELGAAPLLDVRLDVVPVDFVVDAMLHLSRQPELRGTVFHLVQPQPVPQRQLVAWLEEYGYGGERVAFTEWCRRAGELSDETAAVLAPFLSGTLPQGDFVSGGFDRSNADRGLAGSGIGCPLIDDRLLRTYVGYFVETGYLPAPHPLRSTAPQRAVRPN</sequence>
<dbReference type="PANTHER" id="PTHR45527">
    <property type="entry name" value="NONRIBOSOMAL PEPTIDE SYNTHETASE"/>
    <property type="match status" value="1"/>
</dbReference>
<dbReference type="Pfam" id="PF13193">
    <property type="entry name" value="AMP-binding_C"/>
    <property type="match status" value="1"/>
</dbReference>
<dbReference type="PANTHER" id="PTHR45527:SF1">
    <property type="entry name" value="FATTY ACID SYNTHASE"/>
    <property type="match status" value="1"/>
</dbReference>
<dbReference type="InterPro" id="IPR025110">
    <property type="entry name" value="AMP-bd_C"/>
</dbReference>
<protein>
    <submittedName>
        <fullName evidence="7">Amino acid adenylation domain-containing protein</fullName>
    </submittedName>
</protein>
<dbReference type="InterPro" id="IPR001242">
    <property type="entry name" value="Condensation_dom"/>
</dbReference>
<feature type="domain" description="Carrier" evidence="6">
    <location>
        <begin position="1023"/>
        <end position="1099"/>
    </location>
</feature>
<feature type="region of interest" description="Disordered" evidence="5">
    <location>
        <begin position="993"/>
        <end position="1026"/>
    </location>
</feature>
<gene>
    <name evidence="7" type="ORF">P2L57_31465</name>
</gene>
<dbReference type="RefSeq" id="WP_275820325.1">
    <property type="nucleotide sequence ID" value="NZ_BAAANM010000030.1"/>
</dbReference>
<dbReference type="InterPro" id="IPR000873">
    <property type="entry name" value="AMP-dep_synth/lig_dom"/>
</dbReference>
<dbReference type="Gene3D" id="2.30.38.10">
    <property type="entry name" value="Luciferase, Domain 3"/>
    <property type="match status" value="1"/>
</dbReference>
<dbReference type="InterPro" id="IPR023213">
    <property type="entry name" value="CAT-like_dom_sf"/>
</dbReference>
<dbReference type="InterPro" id="IPR036291">
    <property type="entry name" value="NAD(P)-bd_dom_sf"/>
</dbReference>
<dbReference type="EMBL" id="JARHTQ010000029">
    <property type="protein sequence ID" value="MDF2260082.1"/>
    <property type="molecule type" value="Genomic_DNA"/>
</dbReference>
<feature type="compositionally biased region" description="Low complexity" evidence="5">
    <location>
        <begin position="28"/>
        <end position="43"/>
    </location>
</feature>
<dbReference type="CDD" id="cd05235">
    <property type="entry name" value="SDR_e1"/>
    <property type="match status" value="1"/>
</dbReference>
<evidence type="ECO:0000259" key="6">
    <source>
        <dbReference type="PROSITE" id="PS50075"/>
    </source>
</evidence>
<dbReference type="Pfam" id="PF00501">
    <property type="entry name" value="AMP-binding"/>
    <property type="match status" value="1"/>
</dbReference>
<dbReference type="Pfam" id="PF00550">
    <property type="entry name" value="PP-binding"/>
    <property type="match status" value="1"/>
</dbReference>
<keyword evidence="2" id="KW-0596">Phosphopantetheine</keyword>
<dbReference type="SUPFAM" id="SSF52777">
    <property type="entry name" value="CoA-dependent acyltransferases"/>
    <property type="match status" value="2"/>
</dbReference>
<feature type="region of interest" description="Disordered" evidence="5">
    <location>
        <begin position="23"/>
        <end position="43"/>
    </location>
</feature>
<dbReference type="SUPFAM" id="SSF51735">
    <property type="entry name" value="NAD(P)-binding Rossmann-fold domains"/>
    <property type="match status" value="1"/>
</dbReference>
<keyword evidence="3" id="KW-0597">Phosphoprotein</keyword>
<proteinExistence type="predicted"/>
<comment type="caution">
    <text evidence="7">The sequence shown here is derived from an EMBL/GenBank/DDBJ whole genome shotgun (WGS) entry which is preliminary data.</text>
</comment>
<dbReference type="Gene3D" id="3.40.50.980">
    <property type="match status" value="2"/>
</dbReference>
<keyword evidence="8" id="KW-1185">Reference proteome</keyword>
<dbReference type="InterPro" id="IPR006162">
    <property type="entry name" value="Ppantetheine_attach_site"/>
</dbReference>
<dbReference type="SUPFAM" id="SSF47336">
    <property type="entry name" value="ACP-like"/>
    <property type="match status" value="1"/>
</dbReference>
<dbReference type="CDD" id="cd19531">
    <property type="entry name" value="LCL_NRPS-like"/>
    <property type="match status" value="1"/>
</dbReference>
<dbReference type="Gene3D" id="1.10.1200.10">
    <property type="entry name" value="ACP-like"/>
    <property type="match status" value="1"/>
</dbReference>
<accession>A0ABT5Z8C5</accession>